<evidence type="ECO:0000313" key="2">
    <source>
        <dbReference type="Proteomes" id="UP000887159"/>
    </source>
</evidence>
<protein>
    <submittedName>
        <fullName evidence="1">Gag-Pol polyprotein</fullName>
    </submittedName>
</protein>
<gene>
    <name evidence="1" type="primary">WH47_01711</name>
    <name evidence="1" type="ORF">TNCV_2398811</name>
</gene>
<evidence type="ECO:0000313" key="1">
    <source>
        <dbReference type="EMBL" id="GFY18656.1"/>
    </source>
</evidence>
<dbReference type="PANTHER" id="PTHR38681:SF1">
    <property type="entry name" value="RETROVIRUS-RELATED POL POLYPROTEIN FROM TRANSPOSON 412-LIKE PROTEIN"/>
    <property type="match status" value="1"/>
</dbReference>
<sequence length="224" mass="24921">MRKSFSNLTGNISSVTDSVRELLKPTTYILQTVCEWKRILQSPYSYKSSVSQKVVLGSPLQLNSSPESASSNISLIKSSDFEKHAVLAASCNSNPWLDSTIWSSWSDSADQGRQFEFHLSRESCACLGISKIRTTKYHPSSNRLVERTQWSLKAVLMAHAIPHWTQVLPFVLLGLRSVIKDDTNATAAELVHGTTIRLPSDFFQDTGTSNVSEFVQQLSKTNHA</sequence>
<dbReference type="EMBL" id="BMAU01021349">
    <property type="protein sequence ID" value="GFY18656.1"/>
    <property type="molecule type" value="Genomic_DNA"/>
</dbReference>
<dbReference type="Gene3D" id="3.30.420.10">
    <property type="entry name" value="Ribonuclease H-like superfamily/Ribonuclease H"/>
    <property type="match status" value="1"/>
</dbReference>
<dbReference type="InterPro" id="IPR036397">
    <property type="entry name" value="RNaseH_sf"/>
</dbReference>
<reference evidence="1" key="1">
    <citation type="submission" date="2020-08" db="EMBL/GenBank/DDBJ databases">
        <title>Multicomponent nature underlies the extraordinary mechanical properties of spider dragline silk.</title>
        <authorList>
            <person name="Kono N."/>
            <person name="Nakamura H."/>
            <person name="Mori M."/>
            <person name="Yoshida Y."/>
            <person name="Ohtoshi R."/>
            <person name="Malay A.D."/>
            <person name="Moran D.A.P."/>
            <person name="Tomita M."/>
            <person name="Numata K."/>
            <person name="Arakawa K."/>
        </authorList>
    </citation>
    <scope>NUCLEOTIDE SEQUENCE</scope>
</reference>
<comment type="caution">
    <text evidence="1">The sequence shown here is derived from an EMBL/GenBank/DDBJ whole genome shotgun (WGS) entry which is preliminary data.</text>
</comment>
<keyword evidence="2" id="KW-1185">Reference proteome</keyword>
<dbReference type="Proteomes" id="UP000887159">
    <property type="component" value="Unassembled WGS sequence"/>
</dbReference>
<name>A0A8X6SSD5_TRICX</name>
<dbReference type="InterPro" id="IPR012337">
    <property type="entry name" value="RNaseH-like_sf"/>
</dbReference>
<organism evidence="1 2">
    <name type="scientific">Trichonephila clavipes</name>
    <name type="common">Golden silk orbweaver</name>
    <name type="synonym">Nephila clavipes</name>
    <dbReference type="NCBI Taxonomy" id="2585209"/>
    <lineage>
        <taxon>Eukaryota</taxon>
        <taxon>Metazoa</taxon>
        <taxon>Ecdysozoa</taxon>
        <taxon>Arthropoda</taxon>
        <taxon>Chelicerata</taxon>
        <taxon>Arachnida</taxon>
        <taxon>Araneae</taxon>
        <taxon>Araneomorphae</taxon>
        <taxon>Entelegynae</taxon>
        <taxon>Araneoidea</taxon>
        <taxon>Nephilidae</taxon>
        <taxon>Trichonephila</taxon>
    </lineage>
</organism>
<proteinExistence type="predicted"/>
<accession>A0A8X6SSD5</accession>
<dbReference type="GO" id="GO:0003676">
    <property type="term" value="F:nucleic acid binding"/>
    <property type="evidence" value="ECO:0007669"/>
    <property type="project" value="InterPro"/>
</dbReference>
<dbReference type="SUPFAM" id="SSF53098">
    <property type="entry name" value="Ribonuclease H-like"/>
    <property type="match status" value="1"/>
</dbReference>
<dbReference type="PANTHER" id="PTHR38681">
    <property type="entry name" value="RETROVIRUS-RELATED POL POLYPROTEIN FROM TRANSPOSON 412-LIKE PROTEIN-RELATED"/>
    <property type="match status" value="1"/>
</dbReference>
<dbReference type="AlphaFoldDB" id="A0A8X6SSD5"/>